<dbReference type="PANTHER" id="PTHR35789:SF1">
    <property type="entry name" value="SPORE GERMINATION PROTEIN B3"/>
    <property type="match status" value="1"/>
</dbReference>
<proteinExistence type="inferred from homology"/>
<evidence type="ECO:0000313" key="11">
    <source>
        <dbReference type="Proteomes" id="UP001524944"/>
    </source>
</evidence>
<comment type="caution">
    <text evidence="10">The sequence shown here is derived from an EMBL/GenBank/DDBJ whole genome shotgun (WGS) entry which is preliminary data.</text>
</comment>
<sequence>MKRRKLFFLVFYGLAFLVFLPACWDSRELDELAIVLGVGVDREGDGLQLTAEIAKPGQMAGGKGGSSGSGGEPVFMTHGSGATVFDAARNARSHSSRALFFPNNEVVVLGNDLAKQGIYPALDFFLRDHEPRATAWVLVAEEKARDVFEAKDKLEDTNGLSLSSIIQQGSMSKIPGINVQEVNAAMLDITQAFLIPIVGVVEEGEDKHLKVDGNAGVFVKDKMVGEMNNRETRGVKWVKGEIKSTSVVSHLIDEAGTMSSEIFLNKSSIKAVLDDGDPKVKVEIIVEGNISDQSGTLDLSTEEGMIKANESTAQAIKKEVLQALGRAKSYNADVFGFGEVVGGVYPKEWQKMKSSWQEIFPHLDVAVEVRVNLWRTGDVLRTVLQ</sequence>
<dbReference type="RefSeq" id="WP_257911954.1">
    <property type="nucleotide sequence ID" value="NZ_JANPWE010000001.1"/>
</dbReference>
<dbReference type="NCBIfam" id="TIGR02887">
    <property type="entry name" value="spore_ger_x_C"/>
    <property type="match status" value="1"/>
</dbReference>
<gene>
    <name evidence="10" type="ORF">NVS47_02135</name>
</gene>
<evidence type="ECO:0000256" key="4">
    <source>
        <dbReference type="ARBA" id="ARBA00022729"/>
    </source>
</evidence>
<keyword evidence="7" id="KW-0449">Lipoprotein</keyword>
<evidence type="ECO:0000259" key="8">
    <source>
        <dbReference type="Pfam" id="PF05504"/>
    </source>
</evidence>
<evidence type="ECO:0000256" key="5">
    <source>
        <dbReference type="ARBA" id="ARBA00023136"/>
    </source>
</evidence>
<evidence type="ECO:0000256" key="7">
    <source>
        <dbReference type="ARBA" id="ARBA00023288"/>
    </source>
</evidence>
<evidence type="ECO:0000256" key="6">
    <source>
        <dbReference type="ARBA" id="ARBA00023139"/>
    </source>
</evidence>
<dbReference type="Proteomes" id="UP001524944">
    <property type="component" value="Unassembled WGS sequence"/>
</dbReference>
<comment type="subcellular location">
    <subcellularLocation>
        <location evidence="1">Membrane</location>
        <topology evidence="1">Lipid-anchor</topology>
    </subcellularLocation>
</comment>
<keyword evidence="3" id="KW-0309">Germination</keyword>
<accession>A0ABT1Y0C6</accession>
<dbReference type="InterPro" id="IPR038501">
    <property type="entry name" value="Spore_GerAC_C_sf"/>
</dbReference>
<keyword evidence="6" id="KW-0564">Palmitate</keyword>
<dbReference type="Pfam" id="PF25198">
    <property type="entry name" value="Spore_GerAC_N"/>
    <property type="match status" value="1"/>
</dbReference>
<keyword evidence="5" id="KW-0472">Membrane</keyword>
<comment type="similarity">
    <text evidence="2">Belongs to the GerABKC lipoprotein family.</text>
</comment>
<evidence type="ECO:0000259" key="9">
    <source>
        <dbReference type="Pfam" id="PF25198"/>
    </source>
</evidence>
<evidence type="ECO:0000256" key="3">
    <source>
        <dbReference type="ARBA" id="ARBA00022544"/>
    </source>
</evidence>
<organism evidence="10 11">
    <name type="scientific">Dehalobacterium formicoaceticum</name>
    <dbReference type="NCBI Taxonomy" id="51515"/>
    <lineage>
        <taxon>Bacteria</taxon>
        <taxon>Bacillati</taxon>
        <taxon>Bacillota</taxon>
        <taxon>Clostridia</taxon>
        <taxon>Eubacteriales</taxon>
        <taxon>Peptococcaceae</taxon>
        <taxon>Dehalobacterium</taxon>
    </lineage>
</organism>
<dbReference type="InterPro" id="IPR057336">
    <property type="entry name" value="GerAC_N"/>
</dbReference>
<dbReference type="InterPro" id="IPR008844">
    <property type="entry name" value="Spore_GerAC-like"/>
</dbReference>
<evidence type="ECO:0000313" key="10">
    <source>
        <dbReference type="EMBL" id="MCR6544322.1"/>
    </source>
</evidence>
<keyword evidence="4" id="KW-0732">Signal</keyword>
<dbReference type="Pfam" id="PF05504">
    <property type="entry name" value="Spore_GerAC"/>
    <property type="match status" value="1"/>
</dbReference>
<feature type="domain" description="Spore germination protein N-terminal" evidence="9">
    <location>
        <begin position="25"/>
        <end position="199"/>
    </location>
</feature>
<protein>
    <submittedName>
        <fullName evidence="10">Ger(X)C family spore germination protein</fullName>
    </submittedName>
</protein>
<dbReference type="EMBL" id="JANPWE010000001">
    <property type="protein sequence ID" value="MCR6544322.1"/>
    <property type="molecule type" value="Genomic_DNA"/>
</dbReference>
<keyword evidence="11" id="KW-1185">Reference proteome</keyword>
<name>A0ABT1Y0C6_9FIRM</name>
<feature type="domain" description="Spore germination GerAC-like C-terminal" evidence="8">
    <location>
        <begin position="215"/>
        <end position="377"/>
    </location>
</feature>
<evidence type="ECO:0000256" key="1">
    <source>
        <dbReference type="ARBA" id="ARBA00004635"/>
    </source>
</evidence>
<reference evidence="10 11" key="1">
    <citation type="submission" date="2022-08" db="EMBL/GenBank/DDBJ databases">
        <title>Proteogenomics of the novel Dehalobacterium formicoaceticum strain EZ94 highlights a key role of methyltransferases during anaerobic dichloromethane degradation.</title>
        <authorList>
            <person name="Wasmund K."/>
        </authorList>
    </citation>
    <scope>NUCLEOTIDE SEQUENCE [LARGE SCALE GENOMIC DNA]</scope>
    <source>
        <strain evidence="10 11">EZ94</strain>
    </source>
</reference>
<dbReference type="Gene3D" id="3.30.300.210">
    <property type="entry name" value="Nutrient germinant receptor protein C, domain 3"/>
    <property type="match status" value="1"/>
</dbReference>
<dbReference type="PANTHER" id="PTHR35789">
    <property type="entry name" value="SPORE GERMINATION PROTEIN B3"/>
    <property type="match status" value="1"/>
</dbReference>
<evidence type="ECO:0000256" key="2">
    <source>
        <dbReference type="ARBA" id="ARBA00007886"/>
    </source>
</evidence>
<dbReference type="InterPro" id="IPR046953">
    <property type="entry name" value="Spore_GerAC-like_C"/>
</dbReference>